<proteinExistence type="predicted"/>
<gene>
    <name evidence="3" type="ORF">Harvfovirus72_6</name>
</gene>
<keyword evidence="1" id="KW-0862">Zinc</keyword>
<evidence type="ECO:0000313" key="3">
    <source>
        <dbReference type="EMBL" id="AYV81882.1"/>
    </source>
</evidence>
<dbReference type="InterPro" id="IPR013087">
    <property type="entry name" value="Znf_C2H2_type"/>
</dbReference>
<dbReference type="SMART" id="SM00355">
    <property type="entry name" value="ZnF_C2H2"/>
    <property type="match status" value="3"/>
</dbReference>
<evidence type="ECO:0000256" key="1">
    <source>
        <dbReference type="PROSITE-ProRule" id="PRU00042"/>
    </source>
</evidence>
<dbReference type="Gene3D" id="3.30.160.60">
    <property type="entry name" value="Classic Zinc Finger"/>
    <property type="match status" value="1"/>
</dbReference>
<dbReference type="PROSITE" id="PS50157">
    <property type="entry name" value="ZINC_FINGER_C2H2_2"/>
    <property type="match status" value="1"/>
</dbReference>
<dbReference type="GO" id="GO:0008270">
    <property type="term" value="F:zinc ion binding"/>
    <property type="evidence" value="ECO:0007669"/>
    <property type="project" value="UniProtKB-KW"/>
</dbReference>
<evidence type="ECO:0000259" key="2">
    <source>
        <dbReference type="PROSITE" id="PS50157"/>
    </source>
</evidence>
<dbReference type="InterPro" id="IPR036236">
    <property type="entry name" value="Znf_C2H2_sf"/>
</dbReference>
<dbReference type="PROSITE" id="PS00028">
    <property type="entry name" value="ZINC_FINGER_C2H2_1"/>
    <property type="match status" value="2"/>
</dbReference>
<name>A0A3G5A436_9VIRU</name>
<sequence>MSESIAVPFDEGEELLLNKQEFKNIINNWRDGVTSSEETMKILYDLCDIPPAPPLFFNPMVGSVVKAPVVYPFNCPSCMAGFNDLISLNDHILCLHDNVFAMNHYCDLCDAEFSSEVELANHLRGHSFSRRGRRVVAEAPAPEIQGTVSPIALGERVMNIFGRIGGKLFGGAMPSPEMPQTPPHPAPKAEWFRRDSLYYQELKISSEATKEDAAAEIDDIQTNSRGRHCCVICRKKYLSAHLLGAHFMITHGKYDRMLELDDNIQKIGFPGFDILEHIGMISRNPSRAVVLEGKGAVCKICQEKYVRVSKKESVVELDYDSDTEVMYQKKIPSVKTKVKVQDDLILSFRTDLAGFNIMDFVKYPELVDVIKKYEALVRIPIIMSCCEEHLCTECLENTLANSALLSCPFCYVDHTKYDQDYIKIYEIGKINPIPCQIPSTSLHKRSISKYRNFPNFLLF</sequence>
<reference evidence="3" key="1">
    <citation type="submission" date="2018-10" db="EMBL/GenBank/DDBJ databases">
        <title>Hidden diversity of soil giant viruses.</title>
        <authorList>
            <person name="Schulz F."/>
            <person name="Alteio L."/>
            <person name="Goudeau D."/>
            <person name="Ryan E.M."/>
            <person name="Malmstrom R.R."/>
            <person name="Blanchard J."/>
            <person name="Woyke T."/>
        </authorList>
    </citation>
    <scope>NUCLEOTIDE SEQUENCE</scope>
    <source>
        <strain evidence="3">HAV1</strain>
    </source>
</reference>
<dbReference type="SUPFAM" id="SSF57667">
    <property type="entry name" value="beta-beta-alpha zinc fingers"/>
    <property type="match status" value="1"/>
</dbReference>
<accession>A0A3G5A436</accession>
<dbReference type="Pfam" id="PF12874">
    <property type="entry name" value="zf-met"/>
    <property type="match status" value="1"/>
</dbReference>
<keyword evidence="1" id="KW-0863">Zinc-finger</keyword>
<keyword evidence="1" id="KW-0479">Metal-binding</keyword>
<feature type="domain" description="C2H2-type" evidence="2">
    <location>
        <begin position="104"/>
        <end position="131"/>
    </location>
</feature>
<organism evidence="3">
    <name type="scientific">Harvfovirus sp</name>
    <dbReference type="NCBI Taxonomy" id="2487768"/>
    <lineage>
        <taxon>Viruses</taxon>
        <taxon>Varidnaviria</taxon>
        <taxon>Bamfordvirae</taxon>
        <taxon>Nucleocytoviricota</taxon>
        <taxon>Megaviricetes</taxon>
        <taxon>Imitervirales</taxon>
        <taxon>Mimiviridae</taxon>
        <taxon>Klosneuvirinae</taxon>
    </lineage>
</organism>
<dbReference type="EMBL" id="MK072314">
    <property type="protein sequence ID" value="AYV81882.1"/>
    <property type="molecule type" value="Genomic_DNA"/>
</dbReference>
<protein>
    <submittedName>
        <fullName evidence="3">Procyclic acidic repetitive protein PARP</fullName>
    </submittedName>
</protein>